<feature type="transmembrane region" description="Helical" evidence="2">
    <location>
        <begin position="224"/>
        <end position="244"/>
    </location>
</feature>
<reference evidence="3" key="1">
    <citation type="submission" date="2023-04" db="EMBL/GenBank/DDBJ databases">
        <title>Black Yeasts Isolated from many extreme environments.</title>
        <authorList>
            <person name="Coleine C."/>
            <person name="Stajich J.E."/>
            <person name="Selbmann L."/>
        </authorList>
    </citation>
    <scope>NUCLEOTIDE SEQUENCE</scope>
    <source>
        <strain evidence="3">CCFEE 5312</strain>
    </source>
</reference>
<dbReference type="Proteomes" id="UP001271007">
    <property type="component" value="Unassembled WGS sequence"/>
</dbReference>
<keyword evidence="4" id="KW-1185">Reference proteome</keyword>
<keyword evidence="2" id="KW-0472">Membrane</keyword>
<evidence type="ECO:0000256" key="2">
    <source>
        <dbReference type="SAM" id="Phobius"/>
    </source>
</evidence>
<accession>A0AAJ0DDI2</accession>
<feature type="compositionally biased region" description="Polar residues" evidence="1">
    <location>
        <begin position="429"/>
        <end position="444"/>
    </location>
</feature>
<feature type="transmembrane region" description="Helical" evidence="2">
    <location>
        <begin position="264"/>
        <end position="285"/>
    </location>
</feature>
<name>A0AAJ0DDI2_9PEZI</name>
<keyword evidence="2" id="KW-1133">Transmembrane helix</keyword>
<feature type="transmembrane region" description="Helical" evidence="2">
    <location>
        <begin position="174"/>
        <end position="194"/>
    </location>
</feature>
<feature type="compositionally biased region" description="Low complexity" evidence="1">
    <location>
        <begin position="384"/>
        <end position="402"/>
    </location>
</feature>
<proteinExistence type="predicted"/>
<sequence>MAAESMPRGSSAVAGGCSIACYCAGSDERSGFVAPSFIHMNRHTDALVPDAVDMDIYGAFQVCAIGVLAAPVTVSQSQTYFNDPGRNTIFVWSSLVFAGLVSLTVQFYRSVPSRCSQDQQGNPISYNPNDFPYGGTRCGLICSVAEGPYSSIRGGSANNIYVIPAPDVLSFNTAMLLSAACCIPTVLLLINMWMKILENNAKKFHGGDDVRLGQMKKTNKVITFIRKYVEVPFFTAAILAILIIGERNLFSKQVYYQTEPVANVGQWGPIVGTGLAVIGSLYILLAQAMVREQREPEPPPKGEILRRIARKMMRFSNWIGIPRHDRFDDGQDFREIRQRIYPTIPGEENRVGQHNLDRVQSGYDQRPDSSSIRSALRRSRSRSRAGSYRSTTSGAAVEAEPSSPAPETPHKRRLTLEVPATSHDHSTARSRTYSAGSQSSTANQDPPIIRVTSMDQTVSPEQTPVPDTGTLDRVPTLPLLPESTFQRRE</sequence>
<dbReference type="AlphaFoldDB" id="A0AAJ0DDI2"/>
<feature type="transmembrane region" description="Helical" evidence="2">
    <location>
        <begin position="89"/>
        <end position="108"/>
    </location>
</feature>
<evidence type="ECO:0000313" key="3">
    <source>
        <dbReference type="EMBL" id="KAK3051764.1"/>
    </source>
</evidence>
<gene>
    <name evidence="3" type="ORF">LTR09_007064</name>
</gene>
<feature type="compositionally biased region" description="Polar residues" evidence="1">
    <location>
        <begin position="453"/>
        <end position="462"/>
    </location>
</feature>
<evidence type="ECO:0000313" key="4">
    <source>
        <dbReference type="Proteomes" id="UP001271007"/>
    </source>
</evidence>
<dbReference type="EMBL" id="JAWDJX010000024">
    <property type="protein sequence ID" value="KAK3051764.1"/>
    <property type="molecule type" value="Genomic_DNA"/>
</dbReference>
<protein>
    <submittedName>
        <fullName evidence="3">Uncharacterized protein</fullName>
    </submittedName>
</protein>
<feature type="region of interest" description="Disordered" evidence="1">
    <location>
        <begin position="344"/>
        <end position="489"/>
    </location>
</feature>
<evidence type="ECO:0000256" key="1">
    <source>
        <dbReference type="SAM" id="MobiDB-lite"/>
    </source>
</evidence>
<keyword evidence="2" id="KW-0812">Transmembrane</keyword>
<feature type="compositionally biased region" description="Basic and acidic residues" evidence="1">
    <location>
        <begin position="347"/>
        <end position="357"/>
    </location>
</feature>
<organism evidence="3 4">
    <name type="scientific">Extremus antarcticus</name>
    <dbReference type="NCBI Taxonomy" id="702011"/>
    <lineage>
        <taxon>Eukaryota</taxon>
        <taxon>Fungi</taxon>
        <taxon>Dikarya</taxon>
        <taxon>Ascomycota</taxon>
        <taxon>Pezizomycotina</taxon>
        <taxon>Dothideomycetes</taxon>
        <taxon>Dothideomycetidae</taxon>
        <taxon>Mycosphaerellales</taxon>
        <taxon>Extremaceae</taxon>
        <taxon>Extremus</taxon>
    </lineage>
</organism>
<comment type="caution">
    <text evidence="3">The sequence shown here is derived from an EMBL/GenBank/DDBJ whole genome shotgun (WGS) entry which is preliminary data.</text>
</comment>